<organism evidence="2 3">
    <name type="scientific">Stackebrandtia endophytica</name>
    <dbReference type="NCBI Taxonomy" id="1496996"/>
    <lineage>
        <taxon>Bacteria</taxon>
        <taxon>Bacillati</taxon>
        <taxon>Actinomycetota</taxon>
        <taxon>Actinomycetes</taxon>
        <taxon>Glycomycetales</taxon>
        <taxon>Glycomycetaceae</taxon>
        <taxon>Stackebrandtia</taxon>
    </lineage>
</organism>
<sequence length="201" mass="22771">MEIYSFEDLAETIMERPPGLGRIRLVAVDGRSGSGKTTFADRLASVLGDRCAVLHTDDLYDGWGHPTSFDERLWEWVLRPLLRNETARYRRYDWHMGRFSTQWTDLAPSEVLIMEGVSVAGRRWHRLTSFRVFVDIAAEIGLARSLARDGESLRPQLEVWQRQESAQFAADDTENSVDLIVDGESLAPSTGGPDTFVGRLR</sequence>
<dbReference type="EMBL" id="VFOW01000001">
    <property type="protein sequence ID" value="TQL78763.1"/>
    <property type="molecule type" value="Genomic_DNA"/>
</dbReference>
<dbReference type="GO" id="GO:0016301">
    <property type="term" value="F:kinase activity"/>
    <property type="evidence" value="ECO:0007669"/>
    <property type="project" value="UniProtKB-KW"/>
</dbReference>
<evidence type="ECO:0000313" key="3">
    <source>
        <dbReference type="Proteomes" id="UP000317043"/>
    </source>
</evidence>
<dbReference type="Gene3D" id="3.40.50.300">
    <property type="entry name" value="P-loop containing nucleotide triphosphate hydrolases"/>
    <property type="match status" value="1"/>
</dbReference>
<evidence type="ECO:0000313" key="2">
    <source>
        <dbReference type="EMBL" id="TQL78763.1"/>
    </source>
</evidence>
<reference evidence="2 3" key="1">
    <citation type="submission" date="2019-06" db="EMBL/GenBank/DDBJ databases">
        <title>Sequencing the genomes of 1000 actinobacteria strains.</title>
        <authorList>
            <person name="Klenk H.-P."/>
        </authorList>
    </citation>
    <scope>NUCLEOTIDE SEQUENCE [LARGE SCALE GENOMIC DNA]</scope>
    <source>
        <strain evidence="2 3">DSM 45928</strain>
    </source>
</reference>
<proteinExistence type="predicted"/>
<accession>A0A543B1Q6</accession>
<feature type="domain" description="Phosphoribulokinase/uridine kinase" evidence="1">
    <location>
        <begin position="73"/>
        <end position="150"/>
    </location>
</feature>
<comment type="caution">
    <text evidence="2">The sequence shown here is derived from an EMBL/GenBank/DDBJ whole genome shotgun (WGS) entry which is preliminary data.</text>
</comment>
<keyword evidence="2" id="KW-0418">Kinase</keyword>
<dbReference type="InterPro" id="IPR027417">
    <property type="entry name" value="P-loop_NTPase"/>
</dbReference>
<dbReference type="RefSeq" id="WP_142043559.1">
    <property type="nucleotide sequence ID" value="NZ_JBHTGS010000003.1"/>
</dbReference>
<dbReference type="InterPro" id="IPR006083">
    <property type="entry name" value="PRK/URK"/>
</dbReference>
<gene>
    <name evidence="2" type="ORF">FB566_4357</name>
</gene>
<dbReference type="PANTHER" id="PTHR10285">
    <property type="entry name" value="URIDINE KINASE"/>
    <property type="match status" value="1"/>
</dbReference>
<dbReference type="Proteomes" id="UP000317043">
    <property type="component" value="Unassembled WGS sequence"/>
</dbReference>
<keyword evidence="2" id="KW-0808">Transferase</keyword>
<evidence type="ECO:0000259" key="1">
    <source>
        <dbReference type="Pfam" id="PF00485"/>
    </source>
</evidence>
<keyword evidence="3" id="KW-1185">Reference proteome</keyword>
<dbReference type="Pfam" id="PF00485">
    <property type="entry name" value="PRK"/>
    <property type="match status" value="1"/>
</dbReference>
<name>A0A543B1Q6_9ACTN</name>
<protein>
    <submittedName>
        <fullName evidence="2">Uridine kinase</fullName>
    </submittedName>
</protein>
<dbReference type="GO" id="GO:0005524">
    <property type="term" value="F:ATP binding"/>
    <property type="evidence" value="ECO:0007669"/>
    <property type="project" value="InterPro"/>
</dbReference>
<dbReference type="AlphaFoldDB" id="A0A543B1Q6"/>
<dbReference type="SUPFAM" id="SSF52540">
    <property type="entry name" value="P-loop containing nucleoside triphosphate hydrolases"/>
    <property type="match status" value="1"/>
</dbReference>
<dbReference type="InParanoid" id="A0A543B1Q6"/>
<dbReference type="OrthoDB" id="3237545at2"/>